<dbReference type="PANTHER" id="PTHR43539">
    <property type="entry name" value="FLAVIN-BINDING MONOOXYGENASE-LIKE PROTEIN (AFU_ORTHOLOGUE AFUA_4G09220)"/>
    <property type="match status" value="1"/>
</dbReference>
<gene>
    <name evidence="2" type="primary">YUC8</name>
    <name evidence="2" type="ORF">FIM1_1638</name>
</gene>
<reference evidence="2 3" key="1">
    <citation type="submission" date="2016-03" db="EMBL/GenBank/DDBJ databases">
        <title>How can Kluyveromyces marxianus grow so fast - potential evolutionary course in Saccharomyces Complex revealed by comparative genomics.</title>
        <authorList>
            <person name="Mo W."/>
            <person name="Lu W."/>
            <person name="Yang X."/>
            <person name="Qi J."/>
            <person name="Lv H."/>
        </authorList>
    </citation>
    <scope>NUCLEOTIDE SEQUENCE [LARGE SCALE GENOMIC DNA]</scope>
    <source>
        <strain evidence="2 3">FIM1</strain>
    </source>
</reference>
<name>A0ABX6ESX5_KLUMA</name>
<evidence type="ECO:0000256" key="1">
    <source>
        <dbReference type="ARBA" id="ARBA00023002"/>
    </source>
</evidence>
<dbReference type="InterPro" id="IPR036188">
    <property type="entry name" value="FAD/NAD-bd_sf"/>
</dbReference>
<dbReference type="Proteomes" id="UP000422736">
    <property type="component" value="Chromosome 2"/>
</dbReference>
<evidence type="ECO:0000313" key="3">
    <source>
        <dbReference type="Proteomes" id="UP000422736"/>
    </source>
</evidence>
<proteinExistence type="predicted"/>
<sequence>MAPIATVGLKNTLDGVADSLKRQKAKLSQVSPLDTVQNMKDVFDEEEFFNTEVYPPITHEPVKEDLPLEKVYGPGIEPRPQLIADESKITGLVEEWLDDFNAFLERINTSPAAVTQEDWNKLFLAHATWRDHLAITFDLHSFIGLHKISHVLQPKLASAKLSNFKLDERADYRYTTGCGKVVLHESDGVKPPVEWVQIYYDFDNKLGSGKGVARLAAVFDPELEKPVLKCFTFYTSLEDLKDYPERIFQNRPEGVNHGQHVGRLSWAERRAAESSFGGSHQPTVLIVGGGQGGLTVAARLKMFGIESLIIEMNPKIGDNWRNRYKFLVLHDPVWYDHLPYLNFPPSWPIFTPKDKIGDWFEGYAKTMDLNYKCSSMVSGAEFDEASGKWTVQVKDFTTGDTITYTPEHLVMATGHSGEPRIPKFEGQELFKGKIVHSSKHGSGAEFTGGKALVIGGCNSAHDICQDFYEQNVDVTMLQRSSTCVITVENGIPNNTRGLYDESGPATETADRIFHSMPLSLLNGVMQQQYRQSCEQDHELLESLEKRGFKTNAGYAGTGLFGLYFRQGSGYYIDVGCSKLICDGKVKVKQGQGIKRFLPSGTGVEFTDGTTLEGLDVVVMATGYTNMKETARRLFGDKVADKLDPVWGLDKEGEFNTMWRDSGHPHFWYMGGNLAISRYYSKRLALRIVQQVKNLDY</sequence>
<dbReference type="PRINTS" id="PR00411">
    <property type="entry name" value="PNDRDTASEI"/>
</dbReference>
<dbReference type="PANTHER" id="PTHR43539:SF68">
    <property type="entry name" value="FLAVIN-BINDING MONOOXYGENASE-LIKE PROTEIN (AFU_ORTHOLOGUE AFUA_4G09220)"/>
    <property type="match status" value="1"/>
</dbReference>
<protein>
    <submittedName>
        <fullName evidence="2">TrkA</fullName>
    </submittedName>
</protein>
<keyword evidence="3" id="KW-1185">Reference proteome</keyword>
<organism evidence="2 3">
    <name type="scientific">Kluyveromyces marxianus</name>
    <name type="common">Yeast</name>
    <name type="synonym">Candida kefyr</name>
    <dbReference type="NCBI Taxonomy" id="4911"/>
    <lineage>
        <taxon>Eukaryota</taxon>
        <taxon>Fungi</taxon>
        <taxon>Dikarya</taxon>
        <taxon>Ascomycota</taxon>
        <taxon>Saccharomycotina</taxon>
        <taxon>Saccharomycetes</taxon>
        <taxon>Saccharomycetales</taxon>
        <taxon>Saccharomycetaceae</taxon>
        <taxon>Kluyveromyces</taxon>
    </lineage>
</organism>
<dbReference type="Gene3D" id="3.50.50.60">
    <property type="entry name" value="FAD/NAD(P)-binding domain"/>
    <property type="match status" value="1"/>
</dbReference>
<dbReference type="SUPFAM" id="SSF51905">
    <property type="entry name" value="FAD/NAD(P)-binding domain"/>
    <property type="match status" value="2"/>
</dbReference>
<dbReference type="EMBL" id="CP015055">
    <property type="protein sequence ID" value="QGN14961.1"/>
    <property type="molecule type" value="Genomic_DNA"/>
</dbReference>
<dbReference type="InterPro" id="IPR050982">
    <property type="entry name" value="Auxin_biosynth/cation_transpt"/>
</dbReference>
<dbReference type="Pfam" id="PF13738">
    <property type="entry name" value="Pyr_redox_3"/>
    <property type="match status" value="1"/>
</dbReference>
<evidence type="ECO:0000313" key="2">
    <source>
        <dbReference type="EMBL" id="QGN14961.1"/>
    </source>
</evidence>
<accession>A0ABX6ESX5</accession>
<keyword evidence="1" id="KW-0560">Oxidoreductase</keyword>